<dbReference type="GO" id="GO:1905039">
    <property type="term" value="P:carboxylic acid transmembrane transport"/>
    <property type="evidence" value="ECO:0007669"/>
    <property type="project" value="UniProtKB-ARBA"/>
</dbReference>
<keyword evidence="2 5" id="KW-0812">Transmembrane</keyword>
<feature type="transmembrane region" description="Helical" evidence="5">
    <location>
        <begin position="134"/>
        <end position="164"/>
    </location>
</feature>
<evidence type="ECO:0000256" key="2">
    <source>
        <dbReference type="ARBA" id="ARBA00022692"/>
    </source>
</evidence>
<feature type="transmembrane region" description="Helical" evidence="5">
    <location>
        <begin position="20"/>
        <end position="37"/>
    </location>
</feature>
<evidence type="ECO:0000256" key="1">
    <source>
        <dbReference type="ARBA" id="ARBA00004141"/>
    </source>
</evidence>
<proteinExistence type="predicted"/>
<feature type="transmembrane region" description="Helical" evidence="5">
    <location>
        <begin position="223"/>
        <end position="248"/>
    </location>
</feature>
<feature type="transmembrane region" description="Helical" evidence="5">
    <location>
        <begin position="409"/>
        <end position="427"/>
    </location>
</feature>
<evidence type="ECO:0000256" key="4">
    <source>
        <dbReference type="ARBA" id="ARBA00023136"/>
    </source>
</evidence>
<gene>
    <name evidence="6" type="ORF">SDC9_72992</name>
</gene>
<reference evidence="6" key="1">
    <citation type="submission" date="2019-08" db="EMBL/GenBank/DDBJ databases">
        <authorList>
            <person name="Kucharzyk K."/>
            <person name="Murdoch R.W."/>
            <person name="Higgins S."/>
            <person name="Loffler F."/>
        </authorList>
    </citation>
    <scope>NUCLEOTIDE SEQUENCE</scope>
</reference>
<feature type="transmembrane region" description="Helical" evidence="5">
    <location>
        <begin position="383"/>
        <end position="402"/>
    </location>
</feature>
<evidence type="ECO:0000256" key="3">
    <source>
        <dbReference type="ARBA" id="ARBA00022989"/>
    </source>
</evidence>
<dbReference type="PANTHER" id="PTHR10283">
    <property type="entry name" value="SOLUTE CARRIER FAMILY 13 MEMBER"/>
    <property type="match status" value="1"/>
</dbReference>
<sequence length="496" mass="52990">MEKQALRTEKQRFSMEGPTLIKILACFAIILIFWFIPPVAPLTQVGMRVIGVFIGVILLLSLVDTVWPAMLALVLLSRTGVAALNATIAGSLGSWIIYFVLMSFIMTHALNESGFTDRLVGKFMSMKFVSKGPWIFTFSMATLGMLLSCFMDQVPATAFMLAFVSKVYKELGYSGNDEYPHLANILTVFGVNIGGAMTPISHSLAILGIGIYEGATGQTLSLFSYLAFGVPTGLILFVLMCVTARIIARPDMSRFRDFKIENVLKHQGPMTLREGTTAFIFFATVAMWILPGILKMFSGAAWVNTLNGFGITFWAILSVVAMAVVSIDGKPVLDVKTVVNKNINWGILLFISIGVYLGSAMSAESTGIVAAIQENIVPLTQNVSASVVVFVIAVAAILMTNFASNVSTITVMTGVGVALALSSGGVINPVGIALVTTMSGSCAYLLPSSFATIAMLHGDGYSSRNQIYLYGIIMIVVTSLIIGFVGYPIGCALTGG</sequence>
<feature type="transmembrane region" description="Helical" evidence="5">
    <location>
        <begin position="345"/>
        <end position="363"/>
    </location>
</feature>
<keyword evidence="4 5" id="KW-0472">Membrane</keyword>
<evidence type="ECO:0000313" key="6">
    <source>
        <dbReference type="EMBL" id="MPM26489.1"/>
    </source>
</evidence>
<feature type="transmembrane region" description="Helical" evidence="5">
    <location>
        <begin position="185"/>
        <end position="211"/>
    </location>
</feature>
<dbReference type="EMBL" id="VSSQ01004747">
    <property type="protein sequence ID" value="MPM26489.1"/>
    <property type="molecule type" value="Genomic_DNA"/>
</dbReference>
<comment type="subcellular location">
    <subcellularLocation>
        <location evidence="1">Membrane</location>
        <topology evidence="1">Multi-pass membrane protein</topology>
    </subcellularLocation>
</comment>
<dbReference type="InterPro" id="IPR001898">
    <property type="entry name" value="SLC13A/DASS"/>
</dbReference>
<feature type="transmembrane region" description="Helical" evidence="5">
    <location>
        <begin position="88"/>
        <end position="110"/>
    </location>
</feature>
<keyword evidence="3 5" id="KW-1133">Transmembrane helix</keyword>
<dbReference type="PANTHER" id="PTHR10283:SF82">
    <property type="entry name" value="SOLUTE CARRIER FAMILY 13 MEMBER 2"/>
    <property type="match status" value="1"/>
</dbReference>
<name>A0A644YDY1_9ZZZZ</name>
<dbReference type="AlphaFoldDB" id="A0A644YDY1"/>
<dbReference type="GO" id="GO:0008514">
    <property type="term" value="F:organic anion transmembrane transporter activity"/>
    <property type="evidence" value="ECO:0007669"/>
    <property type="project" value="UniProtKB-ARBA"/>
</dbReference>
<feature type="transmembrane region" description="Helical" evidence="5">
    <location>
        <begin position="306"/>
        <end position="325"/>
    </location>
</feature>
<evidence type="ECO:0008006" key="7">
    <source>
        <dbReference type="Google" id="ProtNLM"/>
    </source>
</evidence>
<comment type="caution">
    <text evidence="6">The sequence shown here is derived from an EMBL/GenBank/DDBJ whole genome shotgun (WGS) entry which is preliminary data.</text>
</comment>
<feature type="transmembrane region" description="Helical" evidence="5">
    <location>
        <begin position="49"/>
        <end position="76"/>
    </location>
</feature>
<feature type="transmembrane region" description="Helical" evidence="5">
    <location>
        <begin position="433"/>
        <end position="456"/>
    </location>
</feature>
<evidence type="ECO:0000256" key="5">
    <source>
        <dbReference type="SAM" id="Phobius"/>
    </source>
</evidence>
<dbReference type="GO" id="GO:0005886">
    <property type="term" value="C:plasma membrane"/>
    <property type="evidence" value="ECO:0007669"/>
    <property type="project" value="TreeGrafter"/>
</dbReference>
<organism evidence="6">
    <name type="scientific">bioreactor metagenome</name>
    <dbReference type="NCBI Taxonomy" id="1076179"/>
    <lineage>
        <taxon>unclassified sequences</taxon>
        <taxon>metagenomes</taxon>
        <taxon>ecological metagenomes</taxon>
    </lineage>
</organism>
<feature type="transmembrane region" description="Helical" evidence="5">
    <location>
        <begin position="468"/>
        <end position="489"/>
    </location>
</feature>
<dbReference type="Pfam" id="PF00939">
    <property type="entry name" value="Na_sulph_symp"/>
    <property type="match status" value="1"/>
</dbReference>
<feature type="transmembrane region" description="Helical" evidence="5">
    <location>
        <begin position="275"/>
        <end position="294"/>
    </location>
</feature>
<protein>
    <recommendedName>
        <fullName evidence="7">Sodium-dependent dicarboxylate transporter SdcS</fullName>
    </recommendedName>
</protein>
<accession>A0A644YDY1</accession>